<dbReference type="Pfam" id="PF13361">
    <property type="entry name" value="UvrD_C"/>
    <property type="match status" value="1"/>
</dbReference>
<dbReference type="GO" id="GO:0003677">
    <property type="term" value="F:DNA binding"/>
    <property type="evidence" value="ECO:0007669"/>
    <property type="project" value="InterPro"/>
</dbReference>
<dbReference type="PANTHER" id="PTHR11070:SF2">
    <property type="entry name" value="ATP-DEPENDENT DNA HELICASE SRS2"/>
    <property type="match status" value="1"/>
</dbReference>
<comment type="caution">
    <text evidence="7">The sequence shown here is derived from an EMBL/GenBank/DDBJ whole genome shotgun (WGS) entry which is preliminary data.</text>
</comment>
<evidence type="ECO:0000256" key="1">
    <source>
        <dbReference type="ARBA" id="ARBA00022741"/>
    </source>
</evidence>
<reference evidence="7 8" key="1">
    <citation type="journal article" date="2016" name="Front. Microbiol.">
        <title>Comparative Genomics Analysis of Streptomyces Species Reveals Their Adaptation to the Marine Environment and Their Diversity at the Genomic Level.</title>
        <authorList>
            <person name="Tian X."/>
            <person name="Zhang Z."/>
            <person name="Yang T."/>
            <person name="Chen M."/>
            <person name="Li J."/>
            <person name="Chen F."/>
            <person name="Yang J."/>
            <person name="Li W."/>
            <person name="Zhang B."/>
            <person name="Zhang Z."/>
            <person name="Wu J."/>
            <person name="Zhang C."/>
            <person name="Long L."/>
            <person name="Xiao J."/>
        </authorList>
    </citation>
    <scope>NUCLEOTIDE SEQUENCE [LARGE SCALE GENOMIC DNA]</scope>
    <source>
        <strain evidence="7 8">SCSIO 02100</strain>
    </source>
</reference>
<dbReference type="CDD" id="cd18807">
    <property type="entry name" value="SF1_C_UvrD"/>
    <property type="match status" value="1"/>
</dbReference>
<feature type="compositionally biased region" description="Gly residues" evidence="5">
    <location>
        <begin position="155"/>
        <end position="166"/>
    </location>
</feature>
<evidence type="ECO:0000256" key="5">
    <source>
        <dbReference type="SAM" id="MobiDB-lite"/>
    </source>
</evidence>
<dbReference type="InterPro" id="IPR027417">
    <property type="entry name" value="P-loop_NTPase"/>
</dbReference>
<proteinExistence type="predicted"/>
<feature type="non-terminal residue" evidence="7">
    <location>
        <position position="1"/>
    </location>
</feature>
<gene>
    <name evidence="7" type="ORF">AN216_03685</name>
</gene>
<keyword evidence="1" id="KW-0547">Nucleotide-binding</keyword>
<dbReference type="RefSeq" id="WP_170843015.1">
    <property type="nucleotide sequence ID" value="NZ_LJGU01000103.1"/>
</dbReference>
<dbReference type="PATRIC" id="fig|1075402.3.peg.3384"/>
<dbReference type="Gene3D" id="1.10.486.10">
    <property type="entry name" value="PCRA, domain 4"/>
    <property type="match status" value="1"/>
</dbReference>
<dbReference type="GO" id="GO:0005524">
    <property type="term" value="F:ATP binding"/>
    <property type="evidence" value="ECO:0007669"/>
    <property type="project" value="UniProtKB-KW"/>
</dbReference>
<evidence type="ECO:0000313" key="8">
    <source>
        <dbReference type="Proteomes" id="UP000176101"/>
    </source>
</evidence>
<dbReference type="GO" id="GO:0033202">
    <property type="term" value="C:DNA helicase complex"/>
    <property type="evidence" value="ECO:0007669"/>
    <property type="project" value="TreeGrafter"/>
</dbReference>
<sequence length="232" mass="24694">FEQDRGEENPGTLAEFLEQVALVADSDQIPDEDAAEDDTGVITLMTLHTAKGLEFPTVFLTGLEDGVFPHQRALGQPKELEEERRLAYVGITRARERLMLTRSVMRSVWGRPQYNPPSRFLEEIPEAYVEWKRTGPAAGPAPAAGGGASAMTGTASGGASGAGRGAAGFATRRGSDRPVVSLSAGDRVTHDSFGLGTVVAVNGAGDNAEATIDFGDEKPKRLLLRYAPVQKL</sequence>
<accession>A0A1E7KMY0</accession>
<dbReference type="InterPro" id="IPR000212">
    <property type="entry name" value="DNA_helicase_UvrD/REP"/>
</dbReference>
<dbReference type="AlphaFoldDB" id="A0A1E7KMY0"/>
<dbReference type="EMBL" id="LJGU01000103">
    <property type="protein sequence ID" value="OEV05234.1"/>
    <property type="molecule type" value="Genomic_DNA"/>
</dbReference>
<dbReference type="GO" id="GO:0000725">
    <property type="term" value="P:recombinational repair"/>
    <property type="evidence" value="ECO:0007669"/>
    <property type="project" value="TreeGrafter"/>
</dbReference>
<dbReference type="SUPFAM" id="SSF52540">
    <property type="entry name" value="P-loop containing nucleoside triphosphate hydrolases"/>
    <property type="match status" value="1"/>
</dbReference>
<feature type="region of interest" description="Disordered" evidence="5">
    <location>
        <begin position="136"/>
        <end position="175"/>
    </location>
</feature>
<keyword evidence="4" id="KW-0067">ATP-binding</keyword>
<evidence type="ECO:0000256" key="4">
    <source>
        <dbReference type="ARBA" id="ARBA00022840"/>
    </source>
</evidence>
<feature type="domain" description="UvrD-like helicase C-terminal" evidence="6">
    <location>
        <begin position="5"/>
        <end position="101"/>
    </location>
</feature>
<organism evidence="7 8">
    <name type="scientific">Streptomyces oceani</name>
    <dbReference type="NCBI Taxonomy" id="1075402"/>
    <lineage>
        <taxon>Bacteria</taxon>
        <taxon>Bacillati</taxon>
        <taxon>Actinomycetota</taxon>
        <taxon>Actinomycetes</taxon>
        <taxon>Kitasatosporales</taxon>
        <taxon>Streptomycetaceae</taxon>
        <taxon>Streptomyces</taxon>
    </lineage>
</organism>
<dbReference type="InterPro" id="IPR014017">
    <property type="entry name" value="DNA_helicase_UvrD-like_C"/>
</dbReference>
<evidence type="ECO:0000256" key="2">
    <source>
        <dbReference type="ARBA" id="ARBA00022801"/>
    </source>
</evidence>
<evidence type="ECO:0000313" key="7">
    <source>
        <dbReference type="EMBL" id="OEV05234.1"/>
    </source>
</evidence>
<keyword evidence="8" id="KW-1185">Reference proteome</keyword>
<evidence type="ECO:0000259" key="6">
    <source>
        <dbReference type="Pfam" id="PF13361"/>
    </source>
</evidence>
<keyword evidence="2" id="KW-0378">Hydrolase</keyword>
<name>A0A1E7KMY0_9ACTN</name>
<dbReference type="Proteomes" id="UP000176101">
    <property type="component" value="Unassembled WGS sequence"/>
</dbReference>
<dbReference type="GO" id="GO:0016787">
    <property type="term" value="F:hydrolase activity"/>
    <property type="evidence" value="ECO:0007669"/>
    <property type="project" value="UniProtKB-KW"/>
</dbReference>
<dbReference type="GO" id="GO:0043138">
    <property type="term" value="F:3'-5' DNA helicase activity"/>
    <property type="evidence" value="ECO:0007669"/>
    <property type="project" value="TreeGrafter"/>
</dbReference>
<dbReference type="Pfam" id="PF21196">
    <property type="entry name" value="PcrA_UvrD_tudor"/>
    <property type="match status" value="1"/>
</dbReference>
<protein>
    <submittedName>
        <fullName evidence="7">ATP-dependent DNA helicase PcrA</fullName>
    </submittedName>
</protein>
<keyword evidence="3 7" id="KW-0347">Helicase</keyword>
<evidence type="ECO:0000256" key="3">
    <source>
        <dbReference type="ARBA" id="ARBA00022806"/>
    </source>
</evidence>
<dbReference type="Gene3D" id="3.40.50.300">
    <property type="entry name" value="P-loop containing nucleotide triphosphate hydrolases"/>
    <property type="match status" value="1"/>
</dbReference>
<feature type="compositionally biased region" description="Low complexity" evidence="5">
    <location>
        <begin position="136"/>
        <end position="154"/>
    </location>
</feature>
<dbReference type="STRING" id="1075402.AN216_03685"/>
<dbReference type="PANTHER" id="PTHR11070">
    <property type="entry name" value="UVRD / RECB / PCRA DNA HELICASE FAMILY MEMBER"/>
    <property type="match status" value="1"/>
</dbReference>
<dbReference type="GO" id="GO:0005829">
    <property type="term" value="C:cytosol"/>
    <property type="evidence" value="ECO:0007669"/>
    <property type="project" value="TreeGrafter"/>
</dbReference>